<dbReference type="EMBL" id="GBRH01158387">
    <property type="protein sequence ID" value="JAE39509.1"/>
    <property type="molecule type" value="Transcribed_RNA"/>
</dbReference>
<sequence>MAGKVDCNGLPESNHRADDYCQATNR</sequence>
<reference evidence="2" key="2">
    <citation type="journal article" date="2015" name="Data Brief">
        <title>Shoot transcriptome of the giant reed, Arundo donax.</title>
        <authorList>
            <person name="Barrero R.A."/>
            <person name="Guerrero F.D."/>
            <person name="Moolhuijzen P."/>
            <person name="Goolsby J.A."/>
            <person name="Tidwell J."/>
            <person name="Bellgard S.E."/>
            <person name="Bellgard M.I."/>
        </authorList>
    </citation>
    <scope>NUCLEOTIDE SEQUENCE</scope>
    <source>
        <tissue evidence="2">Shoot tissue taken approximately 20 cm above the soil surface</tissue>
    </source>
</reference>
<feature type="region of interest" description="Disordered" evidence="1">
    <location>
        <begin position="1"/>
        <end position="26"/>
    </location>
</feature>
<organism evidence="2">
    <name type="scientific">Arundo donax</name>
    <name type="common">Giant reed</name>
    <name type="synonym">Donax arundinaceus</name>
    <dbReference type="NCBI Taxonomy" id="35708"/>
    <lineage>
        <taxon>Eukaryota</taxon>
        <taxon>Viridiplantae</taxon>
        <taxon>Streptophyta</taxon>
        <taxon>Embryophyta</taxon>
        <taxon>Tracheophyta</taxon>
        <taxon>Spermatophyta</taxon>
        <taxon>Magnoliopsida</taxon>
        <taxon>Liliopsida</taxon>
        <taxon>Poales</taxon>
        <taxon>Poaceae</taxon>
        <taxon>PACMAD clade</taxon>
        <taxon>Arundinoideae</taxon>
        <taxon>Arundineae</taxon>
        <taxon>Arundo</taxon>
    </lineage>
</organism>
<evidence type="ECO:0000256" key="1">
    <source>
        <dbReference type="SAM" id="MobiDB-lite"/>
    </source>
</evidence>
<name>A0A0A9HUK0_ARUDO</name>
<protein>
    <submittedName>
        <fullName evidence="2">Uncharacterized protein</fullName>
    </submittedName>
</protein>
<proteinExistence type="predicted"/>
<accession>A0A0A9HUK0</accession>
<reference evidence="2" key="1">
    <citation type="submission" date="2014-09" db="EMBL/GenBank/DDBJ databases">
        <authorList>
            <person name="Magalhaes I.L.F."/>
            <person name="Oliveira U."/>
            <person name="Santos F.R."/>
            <person name="Vidigal T.H.D.A."/>
            <person name="Brescovit A.D."/>
            <person name="Santos A.J."/>
        </authorList>
    </citation>
    <scope>NUCLEOTIDE SEQUENCE</scope>
    <source>
        <tissue evidence="2">Shoot tissue taken approximately 20 cm above the soil surface</tissue>
    </source>
</reference>
<evidence type="ECO:0000313" key="2">
    <source>
        <dbReference type="EMBL" id="JAE39509.1"/>
    </source>
</evidence>
<dbReference type="AlphaFoldDB" id="A0A0A9HUK0"/>